<feature type="compositionally biased region" description="Low complexity" evidence="1">
    <location>
        <begin position="23"/>
        <end position="32"/>
    </location>
</feature>
<comment type="caution">
    <text evidence="2">The sequence shown here is derived from an EMBL/GenBank/DDBJ whole genome shotgun (WGS) entry which is preliminary data.</text>
</comment>
<gene>
    <name evidence="2" type="ORF">GCM10009304_14810</name>
</gene>
<dbReference type="AlphaFoldDB" id="A0A917UWE6"/>
<organism evidence="2 3">
    <name type="scientific">Pseudomonas matsuisoli</name>
    <dbReference type="NCBI Taxonomy" id="1515666"/>
    <lineage>
        <taxon>Bacteria</taxon>
        <taxon>Pseudomonadati</taxon>
        <taxon>Pseudomonadota</taxon>
        <taxon>Gammaproteobacteria</taxon>
        <taxon>Pseudomonadales</taxon>
        <taxon>Pseudomonadaceae</taxon>
        <taxon>Pseudomonas</taxon>
    </lineage>
</organism>
<evidence type="ECO:0000256" key="1">
    <source>
        <dbReference type="SAM" id="MobiDB-lite"/>
    </source>
</evidence>
<keyword evidence="3" id="KW-1185">Reference proteome</keyword>
<sequence>MLPSIPNVVIAPVLPPEPSKPRTTVTPVAPAVNTQPGGAPDSGEQGIADTVGDLERRQRRRRSRSPQASDRTVVADEDPLIEGLPRQGVWVDIEV</sequence>
<evidence type="ECO:0008006" key="4">
    <source>
        <dbReference type="Google" id="ProtNLM"/>
    </source>
</evidence>
<proteinExistence type="predicted"/>
<reference evidence="2" key="1">
    <citation type="journal article" date="2014" name="Int. J. Syst. Evol. Microbiol.">
        <title>Complete genome sequence of Corynebacterium casei LMG S-19264T (=DSM 44701T), isolated from a smear-ripened cheese.</title>
        <authorList>
            <consortium name="US DOE Joint Genome Institute (JGI-PGF)"/>
            <person name="Walter F."/>
            <person name="Albersmeier A."/>
            <person name="Kalinowski J."/>
            <person name="Ruckert C."/>
        </authorList>
    </citation>
    <scope>NUCLEOTIDE SEQUENCE</scope>
    <source>
        <strain evidence="2">JCM 30078</strain>
    </source>
</reference>
<reference evidence="2" key="2">
    <citation type="submission" date="2020-09" db="EMBL/GenBank/DDBJ databases">
        <authorList>
            <person name="Sun Q."/>
            <person name="Ohkuma M."/>
        </authorList>
    </citation>
    <scope>NUCLEOTIDE SEQUENCE</scope>
    <source>
        <strain evidence="2">JCM 30078</strain>
    </source>
</reference>
<protein>
    <recommendedName>
        <fullName evidence="4">Aspartate-semialdehyde dehydrogenase</fullName>
    </recommendedName>
</protein>
<evidence type="ECO:0000313" key="3">
    <source>
        <dbReference type="Proteomes" id="UP000635983"/>
    </source>
</evidence>
<evidence type="ECO:0000313" key="2">
    <source>
        <dbReference type="EMBL" id="GGJ90227.1"/>
    </source>
</evidence>
<name>A0A917UWE6_9PSED</name>
<dbReference type="Proteomes" id="UP000635983">
    <property type="component" value="Unassembled WGS sequence"/>
</dbReference>
<feature type="region of interest" description="Disordered" evidence="1">
    <location>
        <begin position="1"/>
        <end position="76"/>
    </location>
</feature>
<dbReference type="RefSeq" id="WP_188982520.1">
    <property type="nucleotide sequence ID" value="NZ_BMPO01000003.1"/>
</dbReference>
<accession>A0A917UWE6</accession>
<dbReference type="EMBL" id="BMPO01000003">
    <property type="protein sequence ID" value="GGJ90227.1"/>
    <property type="molecule type" value="Genomic_DNA"/>
</dbReference>